<dbReference type="Pfam" id="PF14052">
    <property type="entry name" value="Caps_assemb_Wzi"/>
    <property type="match status" value="1"/>
</dbReference>
<name>A0A917HIJ2_9SPHI</name>
<proteinExistence type="predicted"/>
<dbReference type="EMBL" id="BMER01000001">
    <property type="protein sequence ID" value="GGG80192.1"/>
    <property type="molecule type" value="Genomic_DNA"/>
</dbReference>
<comment type="caution">
    <text evidence="2">The sequence shown here is derived from an EMBL/GenBank/DDBJ whole genome shotgun (WGS) entry which is preliminary data.</text>
</comment>
<keyword evidence="3" id="KW-1185">Reference proteome</keyword>
<organism evidence="2 3">
    <name type="scientific">Parapedobacter pyrenivorans</name>
    <dbReference type="NCBI Taxonomy" id="1305674"/>
    <lineage>
        <taxon>Bacteria</taxon>
        <taxon>Pseudomonadati</taxon>
        <taxon>Bacteroidota</taxon>
        <taxon>Sphingobacteriia</taxon>
        <taxon>Sphingobacteriales</taxon>
        <taxon>Sphingobacteriaceae</taxon>
        <taxon>Parapedobacter</taxon>
    </lineage>
</organism>
<dbReference type="Proteomes" id="UP000660862">
    <property type="component" value="Unassembled WGS sequence"/>
</dbReference>
<evidence type="ECO:0000313" key="3">
    <source>
        <dbReference type="Proteomes" id="UP000660862"/>
    </source>
</evidence>
<evidence type="ECO:0000313" key="2">
    <source>
        <dbReference type="EMBL" id="GGG80192.1"/>
    </source>
</evidence>
<protein>
    <recommendedName>
        <fullName evidence="4">Capsule assembly protein Wzi</fullName>
    </recommendedName>
</protein>
<sequence length="566" mass="64379">MMRFTMIKKYLLAISTGLIATIGSAVLHAQTVPVGLPVLEDYYRQQQLLGNVDSAISFTIRPITAQALDRSRYLHYPDSSRTDVVWESADGHGHLQVLPVVWQNQLNTAYPYGWNDGPMIPARGVQTYLSAGFFAKYRWLSVQFRPELVASQNRIYEGYGGAAGPDSDWYWYGNRIDLPELFGDGGYTKAFLGQSSIRLTLDPVSLGFSTENLWWGPGLRNSILMSNTAPGFNHVTLNTSKPIKTYIGSFEAQLVGGHLEKSGYPSSLLGDTSAHQQYARVKPEGWRYFSGITLNYQPKWVPGLFLGFIRTYNTNQKDMGRGLRYYAPFLEAFSKNKIAVDSSSDDGIPRDQMLSFHFRYMVPKANVEFYGEYAKNDHNWDSRDGMIQLDHTRAYTVGLRKLVPLHNRFGGYLQLAGEVTQIAVSNTRGVRSAASWYIHHQVSDGYTHRGQMLGAGIGPGGNNQTVQLSWISELKQLGLMIERYVHNEDFAVHTIKDRRRNWVDASVAAYGSWDYKQFIFNAHLQYIHAYNYQYNFQPAEDKNDYWGFDPQDKNNLHLKLGVMYRF</sequence>
<feature type="chain" id="PRO_5037341336" description="Capsule assembly protein Wzi" evidence="1">
    <location>
        <begin position="30"/>
        <end position="566"/>
    </location>
</feature>
<dbReference type="InterPro" id="IPR026950">
    <property type="entry name" value="Caps_assemb_Wzi"/>
</dbReference>
<feature type="signal peptide" evidence="1">
    <location>
        <begin position="1"/>
        <end position="29"/>
    </location>
</feature>
<evidence type="ECO:0000256" key="1">
    <source>
        <dbReference type="SAM" id="SignalP"/>
    </source>
</evidence>
<reference evidence="2" key="2">
    <citation type="submission" date="2020-09" db="EMBL/GenBank/DDBJ databases">
        <authorList>
            <person name="Sun Q."/>
            <person name="Zhou Y."/>
        </authorList>
    </citation>
    <scope>NUCLEOTIDE SEQUENCE</scope>
    <source>
        <strain evidence="2">CGMCC 1.12195</strain>
    </source>
</reference>
<keyword evidence="1" id="KW-0732">Signal</keyword>
<gene>
    <name evidence="2" type="ORF">GCM10007415_10740</name>
</gene>
<accession>A0A917HIJ2</accession>
<dbReference type="RefSeq" id="WP_229738588.1">
    <property type="nucleotide sequence ID" value="NZ_BMER01000001.1"/>
</dbReference>
<dbReference type="AlphaFoldDB" id="A0A917HIJ2"/>
<dbReference type="InterPro" id="IPR038636">
    <property type="entry name" value="Wzi_sf"/>
</dbReference>
<evidence type="ECO:0008006" key="4">
    <source>
        <dbReference type="Google" id="ProtNLM"/>
    </source>
</evidence>
<dbReference type="Gene3D" id="2.40.160.130">
    <property type="entry name" value="Capsule assembly protein Wzi"/>
    <property type="match status" value="1"/>
</dbReference>
<reference evidence="2" key="1">
    <citation type="journal article" date="2014" name="Int. J. Syst. Evol. Microbiol.">
        <title>Complete genome sequence of Corynebacterium casei LMG S-19264T (=DSM 44701T), isolated from a smear-ripened cheese.</title>
        <authorList>
            <consortium name="US DOE Joint Genome Institute (JGI-PGF)"/>
            <person name="Walter F."/>
            <person name="Albersmeier A."/>
            <person name="Kalinowski J."/>
            <person name="Ruckert C."/>
        </authorList>
    </citation>
    <scope>NUCLEOTIDE SEQUENCE</scope>
    <source>
        <strain evidence="2">CGMCC 1.12195</strain>
    </source>
</reference>